<reference evidence="2 3" key="1">
    <citation type="submission" date="2018-06" db="EMBL/GenBank/DDBJ databases">
        <title>Carbapenemase-producing Enterobacteriaceae present in wastewater treatment plant effluent and nearby surface waters in the US.</title>
        <authorList>
            <person name="Mathys D.A."/>
            <person name="Mollenkopf D.F."/>
            <person name="Feicht S.M."/>
            <person name="Adams R.J."/>
            <person name="Albers A.L."/>
            <person name="Stuever D.M."/>
            <person name="Daniels J.B."/>
            <person name="Wittum T.E."/>
        </authorList>
    </citation>
    <scope>NUCLEOTIDE SEQUENCE [LARGE SCALE GENOMIC DNA]</scope>
    <source>
        <strain evidence="2 3">GEO_47_Down_B</strain>
    </source>
</reference>
<name>A0A443VQC1_RAOPL</name>
<dbReference type="EMBL" id="QKOX01000007">
    <property type="protein sequence ID" value="RWT23865.1"/>
    <property type="molecule type" value="Genomic_DNA"/>
</dbReference>
<proteinExistence type="predicted"/>
<sequence>MSVSWRASFWCLDIMDSGGSDLIKGIPLITGADLLAQYTHLGLGFALCVGCDNPANENPTETDLGINSHLYAVTE</sequence>
<dbReference type="AlphaFoldDB" id="A0A443VQC1"/>
<dbReference type="Pfam" id="PF22479">
    <property type="entry name" value="Pam3_gp18"/>
    <property type="match status" value="1"/>
</dbReference>
<evidence type="ECO:0000313" key="3">
    <source>
        <dbReference type="Proteomes" id="UP000288843"/>
    </source>
</evidence>
<evidence type="ECO:0000313" key="2">
    <source>
        <dbReference type="EMBL" id="RWT23865.1"/>
    </source>
</evidence>
<accession>A0A443VQC1</accession>
<evidence type="ECO:0000259" key="1">
    <source>
        <dbReference type="Pfam" id="PF22479"/>
    </source>
</evidence>
<organism evidence="2 3">
    <name type="scientific">Raoultella planticola</name>
    <name type="common">Klebsiella planticola</name>
    <dbReference type="NCBI Taxonomy" id="575"/>
    <lineage>
        <taxon>Bacteria</taxon>
        <taxon>Pseudomonadati</taxon>
        <taxon>Pseudomonadota</taxon>
        <taxon>Gammaproteobacteria</taxon>
        <taxon>Enterobacterales</taxon>
        <taxon>Enterobacteriaceae</taxon>
        <taxon>Klebsiella/Raoultella group</taxon>
        <taxon>Raoultella</taxon>
    </lineage>
</organism>
<feature type="domain" description="Cyanophage baseplate Pam3 plug gp18" evidence="1">
    <location>
        <begin position="2"/>
        <end position="74"/>
    </location>
</feature>
<dbReference type="Proteomes" id="UP000288843">
    <property type="component" value="Unassembled WGS sequence"/>
</dbReference>
<comment type="caution">
    <text evidence="2">The sequence shown here is derived from an EMBL/GenBank/DDBJ whole genome shotgun (WGS) entry which is preliminary data.</text>
</comment>
<protein>
    <recommendedName>
        <fullName evidence="1">Cyanophage baseplate Pam3 plug gp18 domain-containing protein</fullName>
    </recommendedName>
</protein>
<dbReference type="InterPro" id="IPR054252">
    <property type="entry name" value="Pam3_gp18"/>
</dbReference>
<gene>
    <name evidence="2" type="ORF">DN603_08695</name>
</gene>